<dbReference type="EMBL" id="JBAHYK010004118">
    <property type="protein sequence ID" value="KAL0562978.1"/>
    <property type="molecule type" value="Genomic_DNA"/>
</dbReference>
<keyword evidence="3" id="KW-1185">Reference proteome</keyword>
<name>A0ABR3EJB8_9AGAR</name>
<protein>
    <submittedName>
        <fullName evidence="2">Uncharacterized protein</fullName>
    </submittedName>
</protein>
<evidence type="ECO:0000256" key="1">
    <source>
        <dbReference type="SAM" id="MobiDB-lite"/>
    </source>
</evidence>
<accession>A0ABR3EJB8</accession>
<dbReference type="Proteomes" id="UP001465976">
    <property type="component" value="Unassembled WGS sequence"/>
</dbReference>
<evidence type="ECO:0000313" key="2">
    <source>
        <dbReference type="EMBL" id="KAL0562978.1"/>
    </source>
</evidence>
<feature type="region of interest" description="Disordered" evidence="1">
    <location>
        <begin position="131"/>
        <end position="157"/>
    </location>
</feature>
<comment type="caution">
    <text evidence="2">The sequence shown here is derived from an EMBL/GenBank/DDBJ whole genome shotgun (WGS) entry which is preliminary data.</text>
</comment>
<sequence length="188" mass="21363">MDDLPETAALKLTYLRHYLKALPSSLNRPQRGELPKFPFETFRIDRNEVQDKGTVGAVNEGFKRIFGWETRMTGNGILKITERGPSINAVADLLEGYIKENPNTDGQPDGVLMKWVEDITEGCIQAIKDAGLEPPDLPAQSRKQKRAEEVEEEAQDVDEVKAFTPDELFERRKKAYPSKYKDLILAER</sequence>
<reference evidence="2 3" key="1">
    <citation type="submission" date="2024-02" db="EMBL/GenBank/DDBJ databases">
        <title>A draft genome for the cacao thread blight pathogen Marasmius crinis-equi.</title>
        <authorList>
            <person name="Cohen S.P."/>
            <person name="Baruah I.K."/>
            <person name="Amoako-Attah I."/>
            <person name="Bukari Y."/>
            <person name="Meinhardt L.W."/>
            <person name="Bailey B.A."/>
        </authorList>
    </citation>
    <scope>NUCLEOTIDE SEQUENCE [LARGE SCALE GENOMIC DNA]</scope>
    <source>
        <strain evidence="2 3">GH-76</strain>
    </source>
</reference>
<gene>
    <name evidence="2" type="ORF">V5O48_019100</name>
</gene>
<organism evidence="2 3">
    <name type="scientific">Marasmius crinis-equi</name>
    <dbReference type="NCBI Taxonomy" id="585013"/>
    <lineage>
        <taxon>Eukaryota</taxon>
        <taxon>Fungi</taxon>
        <taxon>Dikarya</taxon>
        <taxon>Basidiomycota</taxon>
        <taxon>Agaricomycotina</taxon>
        <taxon>Agaricomycetes</taxon>
        <taxon>Agaricomycetidae</taxon>
        <taxon>Agaricales</taxon>
        <taxon>Marasmiineae</taxon>
        <taxon>Marasmiaceae</taxon>
        <taxon>Marasmius</taxon>
    </lineage>
</organism>
<proteinExistence type="predicted"/>
<evidence type="ECO:0000313" key="3">
    <source>
        <dbReference type="Proteomes" id="UP001465976"/>
    </source>
</evidence>